<dbReference type="EMBL" id="LR796526">
    <property type="protein sequence ID" value="CAB4150012.1"/>
    <property type="molecule type" value="Genomic_DNA"/>
</dbReference>
<dbReference type="InterPro" id="IPR000330">
    <property type="entry name" value="SNF2_N"/>
</dbReference>
<feature type="non-terminal residue" evidence="3">
    <location>
        <position position="246"/>
    </location>
</feature>
<dbReference type="SUPFAM" id="SSF52540">
    <property type="entry name" value="P-loop containing nucleoside triphosphate hydrolases"/>
    <property type="match status" value="1"/>
</dbReference>
<evidence type="ECO:0000259" key="2">
    <source>
        <dbReference type="PROSITE" id="PS51192"/>
    </source>
</evidence>
<dbReference type="GO" id="GO:0006281">
    <property type="term" value="P:DNA repair"/>
    <property type="evidence" value="ECO:0007669"/>
    <property type="project" value="TreeGrafter"/>
</dbReference>
<proteinExistence type="predicted"/>
<protein>
    <submittedName>
        <fullName evidence="3">DEXDc domain containing protein</fullName>
    </submittedName>
</protein>
<dbReference type="PANTHER" id="PTHR45766">
    <property type="entry name" value="DNA ANNEALING HELICASE AND ENDONUCLEASE ZRANB3 FAMILY MEMBER"/>
    <property type="match status" value="1"/>
</dbReference>
<feature type="domain" description="Helicase ATP-binding" evidence="2">
    <location>
        <begin position="15"/>
        <end position="185"/>
    </location>
</feature>
<name>A0A6J5MUE0_9CAUD</name>
<dbReference type="InterPro" id="IPR027417">
    <property type="entry name" value="P-loop_NTPase"/>
</dbReference>
<dbReference type="InterPro" id="IPR014001">
    <property type="entry name" value="Helicase_ATP-bd"/>
</dbReference>
<dbReference type="PANTHER" id="PTHR45766:SF6">
    <property type="entry name" value="SWI_SNF-RELATED MATRIX-ASSOCIATED ACTIN-DEPENDENT REGULATOR OF CHROMATIN SUBFAMILY A-LIKE PROTEIN 1"/>
    <property type="match status" value="1"/>
</dbReference>
<dbReference type="GO" id="GO:0016787">
    <property type="term" value="F:hydrolase activity"/>
    <property type="evidence" value="ECO:0007669"/>
    <property type="project" value="UniProtKB-KW"/>
</dbReference>
<organism evidence="3">
    <name type="scientific">uncultured Caudovirales phage</name>
    <dbReference type="NCBI Taxonomy" id="2100421"/>
    <lineage>
        <taxon>Viruses</taxon>
        <taxon>Duplodnaviria</taxon>
        <taxon>Heunggongvirae</taxon>
        <taxon>Uroviricota</taxon>
        <taxon>Caudoviricetes</taxon>
        <taxon>Peduoviridae</taxon>
        <taxon>Maltschvirus</taxon>
        <taxon>Maltschvirus maltsch</taxon>
    </lineage>
</organism>
<dbReference type="GO" id="GO:0005524">
    <property type="term" value="F:ATP binding"/>
    <property type="evidence" value="ECO:0007669"/>
    <property type="project" value="InterPro"/>
</dbReference>
<dbReference type="PROSITE" id="PS51192">
    <property type="entry name" value="HELICASE_ATP_BIND_1"/>
    <property type="match status" value="1"/>
</dbReference>
<accession>A0A6J5MUE0</accession>
<dbReference type="Gene3D" id="3.40.50.10810">
    <property type="entry name" value="Tandem AAA-ATPase domain"/>
    <property type="match status" value="1"/>
</dbReference>
<sequence length="246" mass="27680">MSREYIPRAYQGLGVNHMLDNLRCALHAGTGTGKTSVTLTALDILLLAGEAEKILILGPLRVARDVWTDEAVKWNHTKHLRFAKILGTEAQRKAALRQKADIWITNFEQLPWLVKHLGADWPFDTVIADEATKLKGFRLRQGGARTKALGSVAHKFVRRFIELTGTPAPNGVKDLYGQLWFLDGGKRLGRTFTAFEERWFQRARDGFGLDPLPHAFDEVSSLISDLCLSIQAKDYFDLQEPIVNNI</sequence>
<gene>
    <name evidence="3" type="ORF">UFOVP555_60</name>
</gene>
<evidence type="ECO:0000313" key="3">
    <source>
        <dbReference type="EMBL" id="CAB4150012.1"/>
    </source>
</evidence>
<dbReference type="Pfam" id="PF00176">
    <property type="entry name" value="SNF2-rel_dom"/>
    <property type="match status" value="1"/>
</dbReference>
<keyword evidence="1" id="KW-0378">Hydrolase</keyword>
<reference evidence="3" key="1">
    <citation type="submission" date="2020-04" db="EMBL/GenBank/DDBJ databases">
        <authorList>
            <person name="Chiriac C."/>
            <person name="Salcher M."/>
            <person name="Ghai R."/>
            <person name="Kavagutti S V."/>
        </authorList>
    </citation>
    <scope>NUCLEOTIDE SEQUENCE</scope>
</reference>
<dbReference type="GO" id="GO:0031297">
    <property type="term" value="P:replication fork processing"/>
    <property type="evidence" value="ECO:0007669"/>
    <property type="project" value="TreeGrafter"/>
</dbReference>
<dbReference type="InterPro" id="IPR038718">
    <property type="entry name" value="SNF2-like_sf"/>
</dbReference>
<evidence type="ECO:0000256" key="1">
    <source>
        <dbReference type="ARBA" id="ARBA00022801"/>
    </source>
</evidence>
<dbReference type="SMART" id="SM00487">
    <property type="entry name" value="DEXDc"/>
    <property type="match status" value="1"/>
</dbReference>